<protein>
    <recommendedName>
        <fullName evidence="10">signal-recognition-particle GTPase</fullName>
        <ecNumber evidence="10">3.6.5.4</ecNumber>
    </recommendedName>
</protein>
<comment type="catalytic activity">
    <reaction evidence="11">
        <text>GTP + H2O = GDP + phosphate + H(+)</text>
        <dbReference type="Rhea" id="RHEA:19669"/>
        <dbReference type="ChEBI" id="CHEBI:15377"/>
        <dbReference type="ChEBI" id="CHEBI:15378"/>
        <dbReference type="ChEBI" id="CHEBI:37565"/>
        <dbReference type="ChEBI" id="CHEBI:43474"/>
        <dbReference type="ChEBI" id="CHEBI:58189"/>
        <dbReference type="EC" id="3.6.5.4"/>
    </reaction>
</comment>
<keyword evidence="3" id="KW-0963">Cytoplasm</keyword>
<evidence type="ECO:0000259" key="12">
    <source>
        <dbReference type="PROSITE" id="PS00300"/>
    </source>
</evidence>
<keyword evidence="14" id="KW-1185">Reference proteome</keyword>
<dbReference type="Pfam" id="PF00448">
    <property type="entry name" value="SRP54"/>
    <property type="match status" value="1"/>
</dbReference>
<dbReference type="Pfam" id="PF02978">
    <property type="entry name" value="SRP_SPB"/>
    <property type="match status" value="1"/>
</dbReference>
<dbReference type="InterPro" id="IPR036891">
    <property type="entry name" value="Signal_recog_part_SRP54_M_sf"/>
</dbReference>
<evidence type="ECO:0000313" key="14">
    <source>
        <dbReference type="Proteomes" id="UP000320078"/>
    </source>
</evidence>
<evidence type="ECO:0000256" key="11">
    <source>
        <dbReference type="ARBA" id="ARBA00048027"/>
    </source>
</evidence>
<dbReference type="EC" id="3.6.5.4" evidence="10"/>
<dbReference type="OrthoDB" id="9804720at2"/>
<dbReference type="AlphaFoldDB" id="A0A559KJB6"/>
<keyword evidence="5" id="KW-0378">Hydrolase</keyword>
<dbReference type="InterPro" id="IPR022941">
    <property type="entry name" value="SRP54"/>
</dbReference>
<accession>A0A559KJB6</accession>
<dbReference type="Proteomes" id="UP000320078">
    <property type="component" value="Unassembled WGS sequence"/>
</dbReference>
<organism evidence="13 14">
    <name type="scientific">Candidatus Phytoplasma pini</name>
    <dbReference type="NCBI Taxonomy" id="267362"/>
    <lineage>
        <taxon>Bacteria</taxon>
        <taxon>Bacillati</taxon>
        <taxon>Mycoplasmatota</taxon>
        <taxon>Mollicutes</taxon>
        <taxon>Acholeplasmatales</taxon>
        <taxon>Acholeplasmataceae</taxon>
        <taxon>Candidatus Phytoplasma</taxon>
    </lineage>
</organism>
<comment type="subcellular location">
    <subcellularLocation>
        <location evidence="1">Cytoplasm</location>
    </subcellularLocation>
</comment>
<evidence type="ECO:0000256" key="9">
    <source>
        <dbReference type="ARBA" id="ARBA00023274"/>
    </source>
</evidence>
<evidence type="ECO:0000256" key="7">
    <source>
        <dbReference type="ARBA" id="ARBA00023134"/>
    </source>
</evidence>
<evidence type="ECO:0000256" key="5">
    <source>
        <dbReference type="ARBA" id="ARBA00022801"/>
    </source>
</evidence>
<dbReference type="SUPFAM" id="SSF47364">
    <property type="entry name" value="Domain of the SRP/SRP receptor G-proteins"/>
    <property type="match status" value="1"/>
</dbReference>
<dbReference type="Gene3D" id="3.40.50.300">
    <property type="entry name" value="P-loop containing nucleotide triphosphate hydrolases"/>
    <property type="match status" value="1"/>
</dbReference>
<dbReference type="GO" id="GO:0003924">
    <property type="term" value="F:GTPase activity"/>
    <property type="evidence" value="ECO:0007669"/>
    <property type="project" value="InterPro"/>
</dbReference>
<dbReference type="SMART" id="SM00382">
    <property type="entry name" value="AAA"/>
    <property type="match status" value="1"/>
</dbReference>
<keyword evidence="6" id="KW-0694">RNA-binding</keyword>
<dbReference type="InterPro" id="IPR003593">
    <property type="entry name" value="AAA+_ATPase"/>
</dbReference>
<gene>
    <name evidence="13" type="primary">ffh</name>
    <name evidence="13" type="ORF">MDPP_00231</name>
</gene>
<dbReference type="SUPFAM" id="SSF47446">
    <property type="entry name" value="Signal peptide-binding domain"/>
    <property type="match status" value="1"/>
</dbReference>
<dbReference type="PANTHER" id="PTHR11564:SF5">
    <property type="entry name" value="SIGNAL RECOGNITION PARTICLE SUBUNIT SRP54"/>
    <property type="match status" value="1"/>
</dbReference>
<dbReference type="InterPro" id="IPR036225">
    <property type="entry name" value="SRP/SRP_N"/>
</dbReference>
<dbReference type="GO" id="GO:0006614">
    <property type="term" value="P:SRP-dependent cotranslational protein targeting to membrane"/>
    <property type="evidence" value="ECO:0007669"/>
    <property type="project" value="InterPro"/>
</dbReference>
<dbReference type="Pfam" id="PF02881">
    <property type="entry name" value="SRP54_N"/>
    <property type="match status" value="1"/>
</dbReference>
<dbReference type="SMART" id="SM00962">
    <property type="entry name" value="SRP54"/>
    <property type="match status" value="1"/>
</dbReference>
<evidence type="ECO:0000256" key="8">
    <source>
        <dbReference type="ARBA" id="ARBA00023135"/>
    </source>
</evidence>
<dbReference type="PANTHER" id="PTHR11564">
    <property type="entry name" value="SIGNAL RECOGNITION PARTICLE 54K PROTEIN SRP54"/>
    <property type="match status" value="1"/>
</dbReference>
<feature type="domain" description="SRP54-type proteins GTP-binding" evidence="12">
    <location>
        <begin position="267"/>
        <end position="280"/>
    </location>
</feature>
<dbReference type="InterPro" id="IPR027417">
    <property type="entry name" value="P-loop_NTPase"/>
</dbReference>
<evidence type="ECO:0000256" key="3">
    <source>
        <dbReference type="ARBA" id="ARBA00022490"/>
    </source>
</evidence>
<dbReference type="SUPFAM" id="SSF52540">
    <property type="entry name" value="P-loop containing nucleoside triphosphate hydrolases"/>
    <property type="match status" value="1"/>
</dbReference>
<keyword evidence="8" id="KW-0733">Signal recognition particle</keyword>
<name>A0A559KJB6_9MOLU</name>
<dbReference type="PROSITE" id="PS00300">
    <property type="entry name" value="SRP54"/>
    <property type="match status" value="1"/>
</dbReference>
<dbReference type="GO" id="GO:0005525">
    <property type="term" value="F:GTP binding"/>
    <property type="evidence" value="ECO:0007669"/>
    <property type="project" value="UniProtKB-KW"/>
</dbReference>
<evidence type="ECO:0000256" key="10">
    <source>
        <dbReference type="ARBA" id="ARBA00035672"/>
    </source>
</evidence>
<dbReference type="GO" id="GO:0048500">
    <property type="term" value="C:signal recognition particle"/>
    <property type="evidence" value="ECO:0007669"/>
    <property type="project" value="InterPro"/>
</dbReference>
<evidence type="ECO:0000256" key="2">
    <source>
        <dbReference type="ARBA" id="ARBA00005450"/>
    </source>
</evidence>
<evidence type="ECO:0000256" key="6">
    <source>
        <dbReference type="ARBA" id="ARBA00022884"/>
    </source>
</evidence>
<evidence type="ECO:0000313" key="13">
    <source>
        <dbReference type="EMBL" id="TVY12223.1"/>
    </source>
</evidence>
<evidence type="ECO:0000256" key="1">
    <source>
        <dbReference type="ARBA" id="ARBA00004496"/>
    </source>
</evidence>
<sequence>MSFLNGGLQGLIDKIKGKKYIKESDFEEIMKDIRSSFLEADVDYSVITQFNELVKKRALGQKVFEILESKQTLIKIIKDTLVDILGSHNKELQLKDNFMNVILLMGLQGSGKTTTSGKLAFWIKQKFQKKVLIIAADIYRFGAIEQLVHIGEKIGVEVFFQKGQKILNIIDNGLQYALYNNFDVVIIDTAGMLNIDEKMIQELKQIQQKSNPSEILIVIDSLLGQKSSEVTKSFHDKINATGVILTKMDADVKGGIALSVKFLTKLPIKFISSSEKHDDIHFEVFHPERIVSRILGMGDILTLIDNVESKLKQEKENSEILEKILKDNYNYYDLQKQLKFLKKIGSIKNLLNFIPGISSKIKQMPVLEDNIIQKFEALIQSMTHEERIKPNLIDANNRRRTRIIKGSGNSNREMNFLMEFMKKQKQIQSKIKSEKNDSDINPLDNPEEFFKKWF</sequence>
<dbReference type="InterPro" id="IPR004125">
    <property type="entry name" value="Signal_recog_particle_SRP54_M"/>
</dbReference>
<dbReference type="InterPro" id="IPR000897">
    <property type="entry name" value="SRP54_GTPase_dom"/>
</dbReference>
<dbReference type="SMART" id="SM00963">
    <property type="entry name" value="SRP54_N"/>
    <property type="match status" value="1"/>
</dbReference>
<dbReference type="Gene3D" id="1.20.120.140">
    <property type="entry name" value="Signal recognition particle SRP54, nucleotide-binding domain"/>
    <property type="match status" value="1"/>
</dbReference>
<comment type="caution">
    <text evidence="13">The sequence shown here is derived from an EMBL/GenBank/DDBJ whole genome shotgun (WGS) entry which is preliminary data.</text>
</comment>
<keyword evidence="9" id="KW-0687">Ribonucleoprotein</keyword>
<proteinExistence type="inferred from homology"/>
<dbReference type="InterPro" id="IPR042101">
    <property type="entry name" value="SRP54_N_sf"/>
</dbReference>
<dbReference type="GO" id="GO:0008312">
    <property type="term" value="F:7S RNA binding"/>
    <property type="evidence" value="ECO:0007669"/>
    <property type="project" value="InterPro"/>
</dbReference>
<dbReference type="Gene3D" id="1.10.260.30">
    <property type="entry name" value="Signal recognition particle, SRP54 subunit, M-domain"/>
    <property type="match status" value="1"/>
</dbReference>
<evidence type="ECO:0000256" key="4">
    <source>
        <dbReference type="ARBA" id="ARBA00022741"/>
    </source>
</evidence>
<comment type="similarity">
    <text evidence="2">Belongs to the GTP-binding SRP family. SRP54 subfamily.</text>
</comment>
<keyword evidence="7" id="KW-0342">GTP-binding</keyword>
<dbReference type="RefSeq" id="WP_144658389.1">
    <property type="nucleotide sequence ID" value="NZ_VIAE01000005.1"/>
</dbReference>
<dbReference type="InterPro" id="IPR013822">
    <property type="entry name" value="Signal_recog_particl_SRP54_hlx"/>
</dbReference>
<reference evidence="13 14" key="1">
    <citation type="submission" date="2019-06" db="EMBL/GenBank/DDBJ databases">
        <title>Draft Genome Sequence of Candidatus Phytoplasma pini-Related Strain MDPP: A Resource for Comparative Genomics of Gymnosperm-infecting Phytoplasmas.</title>
        <authorList>
            <person name="Cai W."/>
            <person name="Costanzo S."/>
            <person name="Shao J."/>
            <person name="Zhao Y."/>
            <person name="Davis R."/>
        </authorList>
    </citation>
    <scope>NUCLEOTIDE SEQUENCE [LARGE SCALE GENOMIC DNA]</scope>
    <source>
        <strain evidence="13 14">MDPP</strain>
    </source>
</reference>
<keyword evidence="4" id="KW-0547">Nucleotide-binding</keyword>
<dbReference type="EMBL" id="VIAE01000005">
    <property type="protein sequence ID" value="TVY12223.1"/>
    <property type="molecule type" value="Genomic_DNA"/>
</dbReference>